<evidence type="ECO:0000256" key="6">
    <source>
        <dbReference type="SAM" id="MobiDB-lite"/>
    </source>
</evidence>
<protein>
    <recommendedName>
        <fullName evidence="8">Cation/H+ exchanger transmembrane domain-containing protein</fullName>
    </recommendedName>
</protein>
<organism evidence="9 10">
    <name type="scientific">Dryococelus australis</name>
    <dbReference type="NCBI Taxonomy" id="614101"/>
    <lineage>
        <taxon>Eukaryota</taxon>
        <taxon>Metazoa</taxon>
        <taxon>Ecdysozoa</taxon>
        <taxon>Arthropoda</taxon>
        <taxon>Hexapoda</taxon>
        <taxon>Insecta</taxon>
        <taxon>Pterygota</taxon>
        <taxon>Neoptera</taxon>
        <taxon>Polyneoptera</taxon>
        <taxon>Phasmatodea</taxon>
        <taxon>Verophasmatodea</taxon>
        <taxon>Anareolatae</taxon>
        <taxon>Phasmatidae</taxon>
        <taxon>Eurycanthinae</taxon>
        <taxon>Dryococelus</taxon>
    </lineage>
</organism>
<keyword evidence="4 7" id="KW-1133">Transmembrane helix</keyword>
<dbReference type="EMBL" id="JARBHB010000015">
    <property type="protein sequence ID" value="KAJ8867940.1"/>
    <property type="molecule type" value="Genomic_DNA"/>
</dbReference>
<feature type="transmembrane region" description="Helical" evidence="7">
    <location>
        <begin position="442"/>
        <end position="460"/>
    </location>
</feature>
<feature type="transmembrane region" description="Helical" evidence="7">
    <location>
        <begin position="529"/>
        <end position="551"/>
    </location>
</feature>
<evidence type="ECO:0000256" key="1">
    <source>
        <dbReference type="ARBA" id="ARBA00004141"/>
    </source>
</evidence>
<evidence type="ECO:0000256" key="4">
    <source>
        <dbReference type="ARBA" id="ARBA00022989"/>
    </source>
</evidence>
<gene>
    <name evidence="9" type="ORF">PR048_031749</name>
</gene>
<feature type="transmembrane region" description="Helical" evidence="7">
    <location>
        <begin position="466"/>
        <end position="485"/>
    </location>
</feature>
<feature type="compositionally biased region" description="Polar residues" evidence="6">
    <location>
        <begin position="371"/>
        <end position="382"/>
    </location>
</feature>
<proteinExistence type="inferred from homology"/>
<keyword evidence="5 7" id="KW-0472">Membrane</keyword>
<dbReference type="PANTHER" id="PTHR31102">
    <property type="match status" value="1"/>
</dbReference>
<accession>A0ABQ9G653</accession>
<evidence type="ECO:0000256" key="5">
    <source>
        <dbReference type="ARBA" id="ARBA00023136"/>
    </source>
</evidence>
<comment type="subcellular location">
    <subcellularLocation>
        <location evidence="1">Membrane</location>
        <topology evidence="1">Multi-pass membrane protein</topology>
    </subcellularLocation>
</comment>
<dbReference type="InterPro" id="IPR006153">
    <property type="entry name" value="Cation/H_exchanger_TM"/>
</dbReference>
<name>A0ABQ9G653_9NEOP</name>
<keyword evidence="10" id="KW-1185">Reference proteome</keyword>
<evidence type="ECO:0000256" key="7">
    <source>
        <dbReference type="SAM" id="Phobius"/>
    </source>
</evidence>
<feature type="transmembrane region" description="Helical" evidence="7">
    <location>
        <begin position="497"/>
        <end position="517"/>
    </location>
</feature>
<feature type="transmembrane region" description="Helical" evidence="7">
    <location>
        <begin position="410"/>
        <end position="430"/>
    </location>
</feature>
<comment type="similarity">
    <text evidence="2">Belongs to the monovalent cation:proton antiporter 1 (CPA1) transporter (TC 2.A.36) family.</text>
</comment>
<comment type="caution">
    <text evidence="9">The sequence shown here is derived from an EMBL/GenBank/DDBJ whole genome shotgun (WGS) entry which is preliminary data.</text>
</comment>
<dbReference type="PANTHER" id="PTHR31102:SF1">
    <property type="entry name" value="CATION_H+ EXCHANGER DOMAIN-CONTAINING PROTEIN"/>
    <property type="match status" value="1"/>
</dbReference>
<sequence length="664" mass="71599">MLPRTNTSGPTPKAVKHQSIDVLNYLSSRVPNYFLVDSVHCTPRQFSLTPVHELTLYFWHWEVLHTPGPNDLYSVKYGATVAERLDCSPPTKANLVQSPAGSLPGFLQEGIVPVDAAGWRVFLGISRSPHPFIPVLLHTHLTSPFSALETSMLRADKSLHSLIHSLDKIRWGLVPSPFYTRLLLRLLASKVKTRKSDKGDSYTQCSLLIALTRKACISTCDKGGGGECHGDDCVLRSIIAAVSPAVVVPSLFRLRKKGYGVSKGIPTLVIAVSSIDDALSVAAFGIISSIMFTSGRHSNNPFLSISLLFRTSFPCTYRQSQDYASVHGKVSEEIWAALNIGSSEPMRVIEANMEQRRNEGAGEAGDPRVNPPTNGSSGTFPTCENPEGEQPNRSAPVAPCSLQSTLTFQILQGPITLVGGVGFGVVWGLLSKYVPERSDPYVVPLRILMLLGGGMLAMLGSEGLGVGGAGPLSCVTSAFVSITCWSQQGWEIEDNPVATAFEIFWMIFEPILFGITGTQLKLNELDGDTVAMCIVCLVIAIVARILATVLLSWGSKLNLKEKIFVSLAWMSKAGVQAALGPVALSSVASGTSEEKTCAGLILTASVLSILLTAPTGAVVITLSGSRLLKKTSAPQVLEGWRRSRKPSMRDFTVEEDHEEERGRR</sequence>
<dbReference type="Proteomes" id="UP001159363">
    <property type="component" value="Chromosome 14"/>
</dbReference>
<keyword evidence="3 7" id="KW-0812">Transmembrane</keyword>
<reference evidence="9 10" key="1">
    <citation type="submission" date="2023-02" db="EMBL/GenBank/DDBJ databases">
        <title>LHISI_Scaffold_Assembly.</title>
        <authorList>
            <person name="Stuart O.P."/>
            <person name="Cleave R."/>
            <person name="Magrath M.J.L."/>
            <person name="Mikheyev A.S."/>
        </authorList>
    </citation>
    <scope>NUCLEOTIDE SEQUENCE [LARGE SCALE GENOMIC DNA]</scope>
    <source>
        <strain evidence="9">Daus_M_001</strain>
        <tissue evidence="9">Leg muscle</tissue>
    </source>
</reference>
<evidence type="ECO:0000259" key="8">
    <source>
        <dbReference type="Pfam" id="PF00999"/>
    </source>
</evidence>
<dbReference type="Pfam" id="PF00999">
    <property type="entry name" value="Na_H_Exchanger"/>
    <property type="match status" value="1"/>
</dbReference>
<evidence type="ECO:0000313" key="10">
    <source>
        <dbReference type="Proteomes" id="UP001159363"/>
    </source>
</evidence>
<feature type="region of interest" description="Disordered" evidence="6">
    <location>
        <begin position="356"/>
        <end position="395"/>
    </location>
</feature>
<feature type="transmembrane region" description="Helical" evidence="7">
    <location>
        <begin position="600"/>
        <end position="622"/>
    </location>
</feature>
<evidence type="ECO:0000313" key="9">
    <source>
        <dbReference type="EMBL" id="KAJ8867940.1"/>
    </source>
</evidence>
<evidence type="ECO:0000256" key="2">
    <source>
        <dbReference type="ARBA" id="ARBA00007367"/>
    </source>
</evidence>
<evidence type="ECO:0000256" key="3">
    <source>
        <dbReference type="ARBA" id="ARBA00022692"/>
    </source>
</evidence>
<feature type="domain" description="Cation/H+ exchanger transmembrane" evidence="8">
    <location>
        <begin position="412"/>
        <end position="611"/>
    </location>
</feature>
<feature type="transmembrane region" description="Helical" evidence="7">
    <location>
        <begin position="563"/>
        <end position="588"/>
    </location>
</feature>
<dbReference type="InterPro" id="IPR051843">
    <property type="entry name" value="CPA1_transporter"/>
</dbReference>